<proteinExistence type="predicted"/>
<comment type="caution">
    <text evidence="1">The sequence shown here is derived from an EMBL/GenBank/DDBJ whole genome shotgun (WGS) entry which is preliminary data.</text>
</comment>
<gene>
    <name evidence="1" type="ORF">CAC02_05155</name>
</gene>
<sequence length="92" mass="10929">MWINLLFTQTKLQTIVVSLFDFRIIRERSEQQDDTLCCLSNLGDCLSLQIRETKFLLHLGSFEHLVEVLRFDPRNKKARNLREVSKKTFSKQ</sequence>
<protein>
    <submittedName>
        <fullName evidence="1">Uncharacterized protein</fullName>
    </submittedName>
</protein>
<dbReference type="AlphaFoldDB" id="A0A368UEK2"/>
<dbReference type="Proteomes" id="UP000253215">
    <property type="component" value="Unassembled WGS sequence"/>
</dbReference>
<name>A0A368UEK2_9STRE</name>
<organism evidence="1 2">
    <name type="scientific">Streptococcus gallolyticus</name>
    <dbReference type="NCBI Taxonomy" id="315405"/>
    <lineage>
        <taxon>Bacteria</taxon>
        <taxon>Bacillati</taxon>
        <taxon>Bacillota</taxon>
        <taxon>Bacilli</taxon>
        <taxon>Lactobacillales</taxon>
        <taxon>Streptococcaceae</taxon>
        <taxon>Streptococcus</taxon>
    </lineage>
</organism>
<reference evidence="1 2" key="1">
    <citation type="journal article" date="2018" name="Sci. Rep.">
        <title>Network-guided genomic and metagenomic analysis of the faecal microbiota of the critically endangered kakapo.</title>
        <authorList>
            <person name="Waite D.W."/>
            <person name="Dsouza M."/>
            <person name="Sekiguchi Y."/>
            <person name="Hugenholtz P."/>
            <person name="Taylor M.W."/>
        </authorList>
    </citation>
    <scope>NUCLEOTIDE SEQUENCE [LARGE SCALE GENOMIC DNA]</scope>
    <source>
        <strain evidence="1 2">BI02</strain>
    </source>
</reference>
<evidence type="ECO:0000313" key="1">
    <source>
        <dbReference type="EMBL" id="RCW17047.1"/>
    </source>
</evidence>
<dbReference type="EMBL" id="NETH01000019">
    <property type="protein sequence ID" value="RCW17047.1"/>
    <property type="molecule type" value="Genomic_DNA"/>
</dbReference>
<evidence type="ECO:0000313" key="2">
    <source>
        <dbReference type="Proteomes" id="UP000253215"/>
    </source>
</evidence>
<accession>A0A368UEK2</accession>